<dbReference type="Proteomes" id="UP000177376">
    <property type="component" value="Unassembled WGS sequence"/>
</dbReference>
<dbReference type="Gene3D" id="1.10.10.200">
    <property type="match status" value="1"/>
</dbReference>
<dbReference type="GO" id="GO:0006355">
    <property type="term" value="P:regulation of DNA-templated transcription"/>
    <property type="evidence" value="ECO:0007669"/>
    <property type="project" value="UniProtKB-UniRule"/>
</dbReference>
<dbReference type="InterPro" id="IPR049083">
    <property type="entry name" value="TACO1_YebC_N"/>
</dbReference>
<dbReference type="GO" id="GO:0005737">
    <property type="term" value="C:cytoplasm"/>
    <property type="evidence" value="ECO:0007669"/>
    <property type="project" value="UniProtKB-SubCell"/>
</dbReference>
<dbReference type="Pfam" id="PF20772">
    <property type="entry name" value="TACO1_YebC_N"/>
    <property type="match status" value="1"/>
</dbReference>
<evidence type="ECO:0000259" key="6">
    <source>
        <dbReference type="Pfam" id="PF20772"/>
    </source>
</evidence>
<dbReference type="FunFam" id="1.10.10.200:FF:000002">
    <property type="entry name" value="Probable transcriptional regulatory protein CLM62_37755"/>
    <property type="match status" value="1"/>
</dbReference>
<keyword evidence="4" id="KW-0238">DNA-binding</keyword>
<dbReference type="HAMAP" id="MF_00693">
    <property type="entry name" value="Transcrip_reg_TACO1"/>
    <property type="match status" value="1"/>
</dbReference>
<keyword evidence="4" id="KW-0963">Cytoplasm</keyword>
<evidence type="ECO:0000313" key="7">
    <source>
        <dbReference type="EMBL" id="OGY51490.1"/>
    </source>
</evidence>
<dbReference type="GO" id="GO:0003677">
    <property type="term" value="F:DNA binding"/>
    <property type="evidence" value="ECO:0007669"/>
    <property type="project" value="UniProtKB-UniRule"/>
</dbReference>
<dbReference type="SUPFAM" id="SSF75625">
    <property type="entry name" value="YebC-like"/>
    <property type="match status" value="1"/>
</dbReference>
<accession>A0A1G1YIF0</accession>
<evidence type="ECO:0000259" key="5">
    <source>
        <dbReference type="Pfam" id="PF01709"/>
    </source>
</evidence>
<feature type="domain" description="TACO1/YebC-like second and third" evidence="5">
    <location>
        <begin position="84"/>
        <end position="242"/>
    </location>
</feature>
<evidence type="ECO:0000256" key="1">
    <source>
        <dbReference type="ARBA" id="ARBA00008724"/>
    </source>
</evidence>
<comment type="subcellular location">
    <subcellularLocation>
        <location evidence="4">Cytoplasm</location>
    </subcellularLocation>
</comment>
<organism evidence="7 8">
    <name type="scientific">Candidatus Buchananbacteria bacterium RIFCSPLOWO2_01_FULL_39_33</name>
    <dbReference type="NCBI Taxonomy" id="1797543"/>
    <lineage>
        <taxon>Bacteria</taxon>
        <taxon>Candidatus Buchananiibacteriota</taxon>
    </lineage>
</organism>
<dbReference type="PANTHER" id="PTHR12532:SF0">
    <property type="entry name" value="TRANSLATIONAL ACTIVATOR OF CYTOCHROME C OXIDASE 1"/>
    <property type="match status" value="1"/>
</dbReference>
<reference evidence="7 8" key="1">
    <citation type="journal article" date="2016" name="Nat. Commun.">
        <title>Thousands of microbial genomes shed light on interconnected biogeochemical processes in an aquifer system.</title>
        <authorList>
            <person name="Anantharaman K."/>
            <person name="Brown C.T."/>
            <person name="Hug L.A."/>
            <person name="Sharon I."/>
            <person name="Castelle C.J."/>
            <person name="Probst A.J."/>
            <person name="Thomas B.C."/>
            <person name="Singh A."/>
            <person name="Wilkins M.J."/>
            <person name="Karaoz U."/>
            <person name="Brodie E.L."/>
            <person name="Williams K.H."/>
            <person name="Hubbard S.S."/>
            <person name="Banfield J.F."/>
        </authorList>
    </citation>
    <scope>NUCLEOTIDE SEQUENCE [LARGE SCALE GENOMIC DNA]</scope>
</reference>
<dbReference type="InterPro" id="IPR026564">
    <property type="entry name" value="Transcrip_reg_TACO1-like_dom3"/>
</dbReference>
<evidence type="ECO:0000313" key="8">
    <source>
        <dbReference type="Proteomes" id="UP000177376"/>
    </source>
</evidence>
<proteinExistence type="inferred from homology"/>
<feature type="domain" description="TACO1/YebC-like N-terminal" evidence="6">
    <location>
        <begin position="5"/>
        <end position="75"/>
    </location>
</feature>
<keyword evidence="2 4" id="KW-0805">Transcription regulation</keyword>
<comment type="similarity">
    <text evidence="1 4">Belongs to the TACO1 family.</text>
</comment>
<dbReference type="EMBL" id="MHIM01000035">
    <property type="protein sequence ID" value="OGY51490.1"/>
    <property type="molecule type" value="Genomic_DNA"/>
</dbReference>
<protein>
    <recommendedName>
        <fullName evidence="4">Probable transcriptional regulatory protein A3A02_03710</fullName>
    </recommendedName>
</protein>
<gene>
    <name evidence="7" type="ORF">A3A02_03710</name>
</gene>
<evidence type="ECO:0000256" key="3">
    <source>
        <dbReference type="ARBA" id="ARBA00023163"/>
    </source>
</evidence>
<dbReference type="InterPro" id="IPR002876">
    <property type="entry name" value="Transcrip_reg_TACO1-like"/>
</dbReference>
<name>A0A1G1YIF0_9BACT</name>
<dbReference type="AlphaFoldDB" id="A0A1G1YIF0"/>
<evidence type="ECO:0000256" key="4">
    <source>
        <dbReference type="HAMAP-Rule" id="MF_00693"/>
    </source>
</evidence>
<evidence type="ECO:0000256" key="2">
    <source>
        <dbReference type="ARBA" id="ARBA00023015"/>
    </source>
</evidence>
<dbReference type="InterPro" id="IPR029072">
    <property type="entry name" value="YebC-like"/>
</dbReference>
<comment type="caution">
    <text evidence="7">The sequence shown here is derived from an EMBL/GenBank/DDBJ whole genome shotgun (WGS) entry which is preliminary data.</text>
</comment>
<dbReference type="PANTHER" id="PTHR12532">
    <property type="entry name" value="TRANSLATIONAL ACTIVATOR OF CYTOCHROME C OXIDASE 1"/>
    <property type="match status" value="1"/>
</dbReference>
<dbReference type="InterPro" id="IPR048300">
    <property type="entry name" value="TACO1_YebC-like_2nd/3rd_dom"/>
</dbReference>
<dbReference type="NCBIfam" id="NF001030">
    <property type="entry name" value="PRK00110.1"/>
    <property type="match status" value="1"/>
</dbReference>
<dbReference type="InterPro" id="IPR017856">
    <property type="entry name" value="Integrase-like_N"/>
</dbReference>
<dbReference type="Pfam" id="PF01709">
    <property type="entry name" value="Transcrip_reg"/>
    <property type="match status" value="1"/>
</dbReference>
<dbReference type="NCBIfam" id="NF009044">
    <property type="entry name" value="PRK12378.1"/>
    <property type="match status" value="1"/>
</dbReference>
<sequence>MSGHSKWAKVHRQKTITDAKKGAVFTKLGNLITVAAKEGGEDIETNFKLRLAVEKARQANMPKDNIDRAIKKGAGLSTGKTALAEITYEAFGPSGSVFVIEAITDNKNRTVADLKAVLNKNGGQLGGPNSTLWQFERKGLILIDKNQLKNKNTDDLELDLIEAGAENINQDENSWEITTAANHWPTMEKNIKQLNINIKESSLGYKPKDYLDIKEEETKEKIDKLYTALIDIDEINNIYTNANW</sequence>
<dbReference type="NCBIfam" id="TIGR01033">
    <property type="entry name" value="YebC/PmpR family DNA-binding transcriptional regulator"/>
    <property type="match status" value="1"/>
</dbReference>
<dbReference type="Gene3D" id="3.30.70.980">
    <property type="match status" value="2"/>
</dbReference>
<keyword evidence="3 4" id="KW-0804">Transcription</keyword>